<dbReference type="Gene3D" id="2.130.10.10">
    <property type="entry name" value="YVTN repeat-like/Quinoprotein amine dehydrogenase"/>
    <property type="match status" value="1"/>
</dbReference>
<feature type="non-terminal residue" evidence="2">
    <location>
        <position position="224"/>
    </location>
</feature>
<feature type="domain" description="Pyrrolo-quinoline quinone repeat" evidence="1">
    <location>
        <begin position="147"/>
        <end position="218"/>
    </location>
</feature>
<sequence>MPPLSHIKIICILLLGGADSTQADDWPQLLGPNANNVSKETGLIDSFPKTGPKQIFAKRIGTGYAAPSIKDGKVVVFHRANKLYKIEEGDTFESVVKYLNNELSALKANDRLTVESIKLSLKNTNRRLPRGYIPLPETIANHLDVEVIDCLDAKTGKLLWRHAYPTSYEDPYGYNNGPRCAPLLTKERVYTYGAEGILLCLDFASGKQIWRRDTHKDFTVIPNF</sequence>
<evidence type="ECO:0000313" key="2">
    <source>
        <dbReference type="EMBL" id="SVB35664.1"/>
    </source>
</evidence>
<dbReference type="InterPro" id="IPR011047">
    <property type="entry name" value="Quinoprotein_ADH-like_sf"/>
</dbReference>
<evidence type="ECO:0000259" key="1">
    <source>
        <dbReference type="Pfam" id="PF13360"/>
    </source>
</evidence>
<dbReference type="PANTHER" id="PTHR34512:SF30">
    <property type="entry name" value="OUTER MEMBRANE PROTEIN ASSEMBLY FACTOR BAMB"/>
    <property type="match status" value="1"/>
</dbReference>
<dbReference type="InterPro" id="IPR015943">
    <property type="entry name" value="WD40/YVTN_repeat-like_dom_sf"/>
</dbReference>
<dbReference type="PANTHER" id="PTHR34512">
    <property type="entry name" value="CELL SURFACE PROTEIN"/>
    <property type="match status" value="1"/>
</dbReference>
<protein>
    <recommendedName>
        <fullName evidence="1">Pyrrolo-quinoline quinone repeat domain-containing protein</fullName>
    </recommendedName>
</protein>
<dbReference type="EMBL" id="UINC01038530">
    <property type="protein sequence ID" value="SVB35664.1"/>
    <property type="molecule type" value="Genomic_DNA"/>
</dbReference>
<dbReference type="InterPro" id="IPR002372">
    <property type="entry name" value="PQQ_rpt_dom"/>
</dbReference>
<organism evidence="2">
    <name type="scientific">marine metagenome</name>
    <dbReference type="NCBI Taxonomy" id="408172"/>
    <lineage>
        <taxon>unclassified sequences</taxon>
        <taxon>metagenomes</taxon>
        <taxon>ecological metagenomes</taxon>
    </lineage>
</organism>
<proteinExistence type="predicted"/>
<dbReference type="AlphaFoldDB" id="A0A382DCF3"/>
<reference evidence="2" key="1">
    <citation type="submission" date="2018-05" db="EMBL/GenBank/DDBJ databases">
        <authorList>
            <person name="Lanie J.A."/>
            <person name="Ng W.-L."/>
            <person name="Kazmierczak K.M."/>
            <person name="Andrzejewski T.M."/>
            <person name="Davidsen T.M."/>
            <person name="Wayne K.J."/>
            <person name="Tettelin H."/>
            <person name="Glass J.I."/>
            <person name="Rusch D."/>
            <person name="Podicherti R."/>
            <person name="Tsui H.-C.T."/>
            <person name="Winkler M.E."/>
        </authorList>
    </citation>
    <scope>NUCLEOTIDE SEQUENCE</scope>
</reference>
<dbReference type="Pfam" id="PF13360">
    <property type="entry name" value="PQQ_2"/>
    <property type="match status" value="1"/>
</dbReference>
<gene>
    <name evidence="2" type="ORF">METZ01_LOCUS188518</name>
</gene>
<dbReference type="SUPFAM" id="SSF50998">
    <property type="entry name" value="Quinoprotein alcohol dehydrogenase-like"/>
    <property type="match status" value="1"/>
</dbReference>
<name>A0A382DCF3_9ZZZZ</name>
<accession>A0A382DCF3</accession>